<proteinExistence type="inferred from homology"/>
<comment type="similarity">
    <text evidence="1 4">Belongs to the short-chain dehydrogenases/reductases (SDR) family.</text>
</comment>
<evidence type="ECO:0000256" key="4">
    <source>
        <dbReference type="RuleBase" id="RU000363"/>
    </source>
</evidence>
<evidence type="ECO:0000256" key="2">
    <source>
        <dbReference type="ARBA" id="ARBA00022857"/>
    </source>
</evidence>
<dbReference type="PANTHER" id="PTHR43963">
    <property type="entry name" value="CARBONYL REDUCTASE 1-RELATED"/>
    <property type="match status" value="1"/>
</dbReference>
<dbReference type="GO" id="GO:0016491">
    <property type="term" value="F:oxidoreductase activity"/>
    <property type="evidence" value="ECO:0007669"/>
    <property type="project" value="UniProtKB-KW"/>
</dbReference>
<keyword evidence="2" id="KW-0521">NADP</keyword>
<evidence type="ECO:0000313" key="5">
    <source>
        <dbReference type="EMBL" id="PVU97368.1"/>
    </source>
</evidence>
<dbReference type="STRING" id="133385.A0A2T9YYE8"/>
<comment type="caution">
    <text evidence="5">The sequence shown here is derived from an EMBL/GenBank/DDBJ whole genome shotgun (WGS) entry which is preliminary data.</text>
</comment>
<keyword evidence="6" id="KW-1185">Reference proteome</keyword>
<evidence type="ECO:0000313" key="6">
    <source>
        <dbReference type="Proteomes" id="UP000245383"/>
    </source>
</evidence>
<dbReference type="Gene3D" id="3.40.50.720">
    <property type="entry name" value="NAD(P)-binding Rossmann-like Domain"/>
    <property type="match status" value="1"/>
</dbReference>
<reference evidence="5 6" key="1">
    <citation type="journal article" date="2018" name="MBio">
        <title>Comparative Genomics Reveals the Core Gene Toolbox for the Fungus-Insect Symbiosis.</title>
        <authorList>
            <person name="Wang Y."/>
            <person name="Stata M."/>
            <person name="Wang W."/>
            <person name="Stajich J.E."/>
            <person name="White M.M."/>
            <person name="Moncalvo J.M."/>
        </authorList>
    </citation>
    <scope>NUCLEOTIDE SEQUENCE [LARGE SCALE GENOMIC DNA]</scope>
    <source>
        <strain evidence="5 6">SWE-8-4</strain>
    </source>
</reference>
<dbReference type="Proteomes" id="UP000245383">
    <property type="component" value="Unassembled WGS sequence"/>
</dbReference>
<dbReference type="Pfam" id="PF00106">
    <property type="entry name" value="adh_short"/>
    <property type="match status" value="1"/>
</dbReference>
<dbReference type="PANTHER" id="PTHR43963:SF6">
    <property type="entry name" value="CHAIN DEHYDROGENASE FAMILY PROTEIN, PUTATIVE (AFU_ORTHOLOGUE AFUA_3G15350)-RELATED"/>
    <property type="match status" value="1"/>
</dbReference>
<gene>
    <name evidence="5" type="ORF">BB561_000579</name>
</gene>
<dbReference type="PRINTS" id="PR00080">
    <property type="entry name" value="SDRFAMILY"/>
</dbReference>
<dbReference type="InterPro" id="IPR036291">
    <property type="entry name" value="NAD(P)-bd_dom_sf"/>
</dbReference>
<evidence type="ECO:0008006" key="7">
    <source>
        <dbReference type="Google" id="ProtNLM"/>
    </source>
</evidence>
<accession>A0A2T9YYE8</accession>
<dbReference type="AlphaFoldDB" id="A0A2T9YYE8"/>
<dbReference type="SUPFAM" id="SSF51735">
    <property type="entry name" value="NAD(P)-binding Rossmann-fold domains"/>
    <property type="match status" value="1"/>
</dbReference>
<evidence type="ECO:0000256" key="3">
    <source>
        <dbReference type="ARBA" id="ARBA00023002"/>
    </source>
</evidence>
<evidence type="ECO:0000256" key="1">
    <source>
        <dbReference type="ARBA" id="ARBA00006484"/>
    </source>
</evidence>
<name>A0A2T9YYE8_9FUNG</name>
<protein>
    <recommendedName>
        <fullName evidence="7">Carbonyl reductase [NADPH] 1</fullName>
    </recommendedName>
</protein>
<dbReference type="PRINTS" id="PR00081">
    <property type="entry name" value="GDHRDH"/>
</dbReference>
<sequence>MNSDHRVIIVTGANKGIGYQVFKELAVATKGPAKIYLTCRNVELGTAALTKVCEETKKNRDGGVSLDFHQLDITDEKSIINFTKYIDSKYGKNSIDVLINNAGIATFGAPDPKGEIATRTIKTNYFGTVMVTEHLMDYFNHNARIIFNSSGVAKYHGAPREVQTAYYIENFKTKKEIDDHLNSIIKKAQRGEYENGVPSRSYCDSKAGLNTYTWLLSHQYQTDPRKLLFLSCDPGWTRTDTGGPDAPLSLEEGAVTIIYLSTCDFNDLYKHNGRYFHKSAMEDW</sequence>
<dbReference type="InterPro" id="IPR002347">
    <property type="entry name" value="SDR_fam"/>
</dbReference>
<dbReference type="OrthoDB" id="1933717at2759"/>
<dbReference type="EMBL" id="MBFR01000013">
    <property type="protein sequence ID" value="PVU97368.1"/>
    <property type="molecule type" value="Genomic_DNA"/>
</dbReference>
<organism evidence="5 6">
    <name type="scientific">Smittium simulii</name>
    <dbReference type="NCBI Taxonomy" id="133385"/>
    <lineage>
        <taxon>Eukaryota</taxon>
        <taxon>Fungi</taxon>
        <taxon>Fungi incertae sedis</taxon>
        <taxon>Zoopagomycota</taxon>
        <taxon>Kickxellomycotina</taxon>
        <taxon>Harpellomycetes</taxon>
        <taxon>Harpellales</taxon>
        <taxon>Legeriomycetaceae</taxon>
        <taxon>Smittium</taxon>
    </lineage>
</organism>
<keyword evidence="3" id="KW-0560">Oxidoreductase</keyword>